<dbReference type="Proteomes" id="UP000008825">
    <property type="component" value="Chromosome"/>
</dbReference>
<feature type="binding site" evidence="8">
    <location>
        <position position="69"/>
    </location>
    <ligand>
        <name>S-adenosyl-L-methionine</name>
        <dbReference type="ChEBI" id="CHEBI:59789"/>
    </ligand>
</feature>
<dbReference type="Pfam" id="PF04055">
    <property type="entry name" value="Radical_SAM"/>
    <property type="match status" value="1"/>
</dbReference>
<dbReference type="InterPro" id="IPR022432">
    <property type="entry name" value="MqnE"/>
</dbReference>
<keyword evidence="4 6" id="KW-0408">Iron</keyword>
<evidence type="ECO:0000256" key="4">
    <source>
        <dbReference type="ARBA" id="ARBA00023004"/>
    </source>
</evidence>
<dbReference type="PIRSF" id="PIRSF004762">
    <property type="entry name" value="CHP00423"/>
    <property type="match status" value="1"/>
</dbReference>
<dbReference type="SFLD" id="SFLDF00342">
    <property type="entry name" value="cyclic_dehypoxanthine_futalosi"/>
    <property type="match status" value="1"/>
</dbReference>
<feature type="binding site" evidence="6 7">
    <location>
        <position position="70"/>
    </location>
    <ligand>
        <name>[4Fe-4S] cluster</name>
        <dbReference type="ChEBI" id="CHEBI:49883"/>
        <note>4Fe-4S-S-AdoMet</note>
    </ligand>
</feature>
<dbReference type="EMBL" id="CP001124">
    <property type="protein sequence ID" value="ACH37265.1"/>
    <property type="molecule type" value="Genomic_DNA"/>
</dbReference>
<dbReference type="GO" id="GO:0005506">
    <property type="term" value="F:iron ion binding"/>
    <property type="evidence" value="ECO:0007669"/>
    <property type="project" value="UniProtKB-UniRule"/>
</dbReference>
<dbReference type="InterPro" id="IPR006638">
    <property type="entry name" value="Elp3/MiaA/NifB-like_rSAM"/>
</dbReference>
<dbReference type="Gene3D" id="3.20.20.70">
    <property type="entry name" value="Aldolase class I"/>
    <property type="match status" value="1"/>
</dbReference>
<feature type="binding site" evidence="6 7">
    <location>
        <position position="67"/>
    </location>
    <ligand>
        <name>[4Fe-4S] cluster</name>
        <dbReference type="ChEBI" id="CHEBI:49883"/>
        <note>4Fe-4S-S-AdoMet</note>
    </ligand>
</feature>
<dbReference type="eggNOG" id="COG1060">
    <property type="taxonomic scope" value="Bacteria"/>
</dbReference>
<dbReference type="GO" id="GO:0044689">
    <property type="term" value="F:7,8-didemethyl-8-hydroxy-5-deazariboflavin synthase activity"/>
    <property type="evidence" value="ECO:0007669"/>
    <property type="project" value="TreeGrafter"/>
</dbReference>
<evidence type="ECO:0000256" key="5">
    <source>
        <dbReference type="ARBA" id="ARBA00023014"/>
    </source>
</evidence>
<protein>
    <recommendedName>
        <fullName evidence="6">Aminodeoxyfutalosine synthase</fullName>
        <shortName evidence="6">AFL synthase</shortName>
        <shortName evidence="6">Aminofutalosine synthase</shortName>
        <ecNumber evidence="6">2.5.1.120</ecNumber>
    </recommendedName>
    <alternativeName>
        <fullName evidence="6">Menaquinone biosynthetic enzyme MqnE</fullName>
    </alternativeName>
</protein>
<dbReference type="GO" id="GO:0102573">
    <property type="term" value="F:aminodeoxyfutalosine synthase activity"/>
    <property type="evidence" value="ECO:0007669"/>
    <property type="project" value="UniProtKB-EC"/>
</dbReference>
<evidence type="ECO:0000313" key="11">
    <source>
        <dbReference type="Proteomes" id="UP000008825"/>
    </source>
</evidence>
<dbReference type="SFLD" id="SFLDG01389">
    <property type="entry name" value="menaquinone_synthsis_involved"/>
    <property type="match status" value="1"/>
</dbReference>
<comment type="pathway">
    <text evidence="6">Quinol/quinone metabolism; menaquinone biosynthesis.</text>
</comment>
<reference evidence="10 11" key="1">
    <citation type="submission" date="2008-07" db="EMBL/GenBank/DDBJ databases">
        <title>Complete sequence of Geobacter bemidjiensis BEM.</title>
        <authorList>
            <consortium name="US DOE Joint Genome Institute"/>
            <person name="Lucas S."/>
            <person name="Copeland A."/>
            <person name="Lapidus A."/>
            <person name="Glavina del Rio T."/>
            <person name="Dalin E."/>
            <person name="Tice H."/>
            <person name="Bruce D."/>
            <person name="Goodwin L."/>
            <person name="Pitluck S."/>
            <person name="Kiss H."/>
            <person name="Brettin T."/>
            <person name="Detter J.C."/>
            <person name="Han C."/>
            <person name="Kuske C.R."/>
            <person name="Schmutz J."/>
            <person name="Larimer F."/>
            <person name="Land M."/>
            <person name="Hauser L."/>
            <person name="Kyrpides N."/>
            <person name="Lykidis A."/>
            <person name="Lovley D."/>
            <person name="Richardson P."/>
        </authorList>
    </citation>
    <scope>NUCLEOTIDE SEQUENCE [LARGE SCALE GENOMIC DNA]</scope>
    <source>
        <strain evidence="11">ATCC BAA-1014 / DSM 16622 / JCM 12645 / Bem</strain>
    </source>
</reference>
<dbReference type="InterPro" id="IPR058240">
    <property type="entry name" value="rSAM_sf"/>
</dbReference>
<dbReference type="STRING" id="404380.Gbem_0234"/>
<dbReference type="HOGENOM" id="CLU_040406_1_0_7"/>
<organism evidence="10 11">
    <name type="scientific">Citrifermentans bemidjiense (strain ATCC BAA-1014 / DSM 16622 / JCM 12645 / Bem)</name>
    <name type="common">Geobacter bemidjiensis</name>
    <dbReference type="NCBI Taxonomy" id="404380"/>
    <lineage>
        <taxon>Bacteria</taxon>
        <taxon>Pseudomonadati</taxon>
        <taxon>Thermodesulfobacteriota</taxon>
        <taxon>Desulfuromonadia</taxon>
        <taxon>Geobacterales</taxon>
        <taxon>Geobacteraceae</taxon>
        <taxon>Citrifermentans</taxon>
    </lineage>
</organism>
<evidence type="ECO:0000256" key="7">
    <source>
        <dbReference type="PIRSR" id="PIRSR004762-1"/>
    </source>
</evidence>
<feature type="binding site" evidence="6 7">
    <location>
        <position position="63"/>
    </location>
    <ligand>
        <name>[4Fe-4S] cluster</name>
        <dbReference type="ChEBI" id="CHEBI:49883"/>
        <note>4Fe-4S-S-AdoMet</note>
    </ligand>
</feature>
<evidence type="ECO:0000256" key="2">
    <source>
        <dbReference type="ARBA" id="ARBA00022691"/>
    </source>
</evidence>
<evidence type="ECO:0000256" key="6">
    <source>
        <dbReference type="HAMAP-Rule" id="MF_00993"/>
    </source>
</evidence>
<evidence type="ECO:0000256" key="8">
    <source>
        <dbReference type="PIRSR" id="PIRSR004762-2"/>
    </source>
</evidence>
<dbReference type="InterPro" id="IPR034405">
    <property type="entry name" value="F420"/>
</dbReference>
<comment type="catalytic activity">
    <reaction evidence="6">
        <text>3-[(1-carboxyvinyl)-oxy]benzoate + S-adenosyl-L-methionine + H2O = 6-amino-6-deoxyfutalosine + hydrogencarbonate + L-methionine + H(+)</text>
        <dbReference type="Rhea" id="RHEA:33075"/>
        <dbReference type="ChEBI" id="CHEBI:15377"/>
        <dbReference type="ChEBI" id="CHEBI:15378"/>
        <dbReference type="ChEBI" id="CHEBI:17544"/>
        <dbReference type="ChEBI" id="CHEBI:57844"/>
        <dbReference type="ChEBI" id="CHEBI:59789"/>
        <dbReference type="ChEBI" id="CHEBI:64286"/>
        <dbReference type="ChEBI" id="CHEBI:76981"/>
        <dbReference type="EC" id="2.5.1.120"/>
    </reaction>
</comment>
<dbReference type="SMART" id="SM00729">
    <property type="entry name" value="Elp3"/>
    <property type="match status" value="1"/>
</dbReference>
<dbReference type="GO" id="GO:0009234">
    <property type="term" value="P:menaquinone biosynthetic process"/>
    <property type="evidence" value="ECO:0007669"/>
    <property type="project" value="UniProtKB-UniRule"/>
</dbReference>
<feature type="domain" description="Radical SAM core" evidence="9">
    <location>
        <begin position="49"/>
        <end position="283"/>
    </location>
</feature>
<dbReference type="RefSeq" id="WP_012528673.1">
    <property type="nucleotide sequence ID" value="NC_011146.1"/>
</dbReference>
<keyword evidence="11" id="KW-1185">Reference proteome</keyword>
<evidence type="ECO:0000256" key="1">
    <source>
        <dbReference type="ARBA" id="ARBA00022485"/>
    </source>
</evidence>
<keyword evidence="3 6" id="KW-0479">Metal-binding</keyword>
<feature type="binding site" evidence="8">
    <location>
        <position position="175"/>
    </location>
    <ligand>
        <name>S-adenosyl-L-methionine</name>
        <dbReference type="ChEBI" id="CHEBI:59789"/>
    </ligand>
</feature>
<accession>B5E9W7</accession>
<dbReference type="Pfam" id="PF19288">
    <property type="entry name" value="CofH_C"/>
    <property type="match status" value="1"/>
</dbReference>
<proteinExistence type="inferred from homology"/>
<dbReference type="InterPro" id="IPR007197">
    <property type="entry name" value="rSAM"/>
</dbReference>
<evidence type="ECO:0000256" key="3">
    <source>
        <dbReference type="ARBA" id="ARBA00022723"/>
    </source>
</evidence>
<dbReference type="AlphaFoldDB" id="B5E9W7"/>
<dbReference type="PANTHER" id="PTHR43076">
    <property type="entry name" value="FO SYNTHASE (COFH)"/>
    <property type="match status" value="1"/>
</dbReference>
<dbReference type="InterPro" id="IPR045567">
    <property type="entry name" value="CofH/MnqC-like_C"/>
</dbReference>
<dbReference type="InterPro" id="IPR020050">
    <property type="entry name" value="FO_synthase_su2"/>
</dbReference>
<keyword evidence="6" id="KW-0474">Menaquinone biosynthesis</keyword>
<dbReference type="SFLD" id="SFLDG01064">
    <property type="entry name" value="F420__menaquinone_cofactor_bio"/>
    <property type="match status" value="1"/>
</dbReference>
<dbReference type="OrthoDB" id="9802027at2"/>
<reference evidence="10 11" key="2">
    <citation type="journal article" date="2010" name="BMC Genomics">
        <title>The genome of Geobacter bemidjiensis, exemplar for the subsurface clade of Geobacter species that predominate in Fe(III)-reducing subsurface environments.</title>
        <authorList>
            <person name="Aklujkar M."/>
            <person name="Young N.D."/>
            <person name="Holmes D."/>
            <person name="Chavan M."/>
            <person name="Risso C."/>
            <person name="Kiss H.E."/>
            <person name="Han C.S."/>
            <person name="Land M.L."/>
            <person name="Lovley D.R."/>
        </authorList>
    </citation>
    <scope>NUCLEOTIDE SEQUENCE [LARGE SCALE GENOMIC DNA]</scope>
    <source>
        <strain evidence="11">ATCC BAA-1014 / DSM 16622 / JCM 12645 / Bem</strain>
    </source>
</reference>
<dbReference type="CDD" id="cd01335">
    <property type="entry name" value="Radical_SAM"/>
    <property type="match status" value="1"/>
</dbReference>
<dbReference type="EC" id="2.5.1.120" evidence="6"/>
<dbReference type="PROSITE" id="PS51918">
    <property type="entry name" value="RADICAL_SAM"/>
    <property type="match status" value="1"/>
</dbReference>
<dbReference type="NCBIfam" id="TIGR03700">
    <property type="entry name" value="mena_SCO4494"/>
    <property type="match status" value="1"/>
</dbReference>
<dbReference type="UniPathway" id="UPA00079"/>
<comment type="cofactor">
    <cofactor evidence="6 7">
        <name>[4Fe-4S] cluster</name>
        <dbReference type="ChEBI" id="CHEBI:49883"/>
    </cofactor>
    <text evidence="6 7">Binds 1 [4Fe-4S] cluster. The cluster is coordinated with 3 cysteines and an exchangeable S-adenosyl-L-methionine.</text>
</comment>
<sequence>MTFATIAEKVRAGGRITEPEALVLFEHPDLLALGELAQSVNERRNGKRVFFNVNRHINHTNICVNRCRFCAFFRKAGDPGAYLMTLDEVRGRAEEAVKEGATEIHVVGGLHPELPFEFYLELLATVKAVSPALHVKAFTAVEIAYLAKLSGLGIPATLEKLKEAGLGSLPGGGAEIFAPEIRNQLCPEKISGAAWLSIMEQVHQAGLKSNATMLYGHLESVADRVDHMRQLRELQDRTGGFQVFIPLAFQPEHSQLKIAGSGTSGVDDLRTLAVARIYLDNFANVKAYWVMLGEKIAQVSLSFGVNDLDGTVVEERIGHEAGADTPQTMSRDNIVTMIRKAGRIPVERDTLYQELRVY</sequence>
<keyword evidence="1 6" id="KW-0004">4Fe-4S</keyword>
<keyword evidence="5 6" id="KW-0411">Iron-sulfur</keyword>
<dbReference type="SFLD" id="SFLDS00029">
    <property type="entry name" value="Radical_SAM"/>
    <property type="match status" value="1"/>
</dbReference>
<dbReference type="SUPFAM" id="SSF102114">
    <property type="entry name" value="Radical SAM enzymes"/>
    <property type="match status" value="1"/>
</dbReference>
<dbReference type="SFLD" id="SFLDF00343">
    <property type="entry name" value="aminofutalosine_synthase_(mqnE"/>
    <property type="match status" value="1"/>
</dbReference>
<dbReference type="KEGG" id="gbm:Gbem_0234"/>
<gene>
    <name evidence="10" type="primary">mqnC-2</name>
    <name evidence="6" type="synonym">mqnE</name>
    <name evidence="10" type="ordered locus">Gbem_0234</name>
</gene>
<evidence type="ECO:0000313" key="10">
    <source>
        <dbReference type="EMBL" id="ACH37265.1"/>
    </source>
</evidence>
<dbReference type="PANTHER" id="PTHR43076:SF7">
    <property type="entry name" value="AMINODEOXYFUTALOSINE SYNTHASE"/>
    <property type="match status" value="1"/>
</dbReference>
<dbReference type="NCBIfam" id="TIGR00423">
    <property type="entry name" value="CofH family radical SAM protein"/>
    <property type="match status" value="1"/>
</dbReference>
<keyword evidence="6" id="KW-0808">Transferase</keyword>
<dbReference type="InterPro" id="IPR013785">
    <property type="entry name" value="Aldolase_TIM"/>
</dbReference>
<name>B5E9W7_CITBB</name>
<comment type="function">
    <text evidence="6">Radical SAM enzyme that catalyzes the addition of the adenosyl radical to the double bond of 3-[(1-carboxyvinyl)oxy]benzoate, leading to aminodeoxyfutalosine (AFL), a key intermediate in the formation of menaquinone (MK, vitamin K2) from chorismate.</text>
</comment>
<keyword evidence="2 6" id="KW-0949">S-adenosyl-L-methionine</keyword>
<evidence type="ECO:0000259" key="9">
    <source>
        <dbReference type="PROSITE" id="PS51918"/>
    </source>
</evidence>
<dbReference type="GO" id="GO:0051539">
    <property type="term" value="F:4 iron, 4 sulfur cluster binding"/>
    <property type="evidence" value="ECO:0007669"/>
    <property type="project" value="UniProtKB-KW"/>
</dbReference>
<comment type="similarity">
    <text evidence="6">Belongs to the radical SAM superfamily. MqnE family.</text>
</comment>
<dbReference type="SFLD" id="SFLDG01388">
    <property type="entry name" value="7_8-didemethyl-8-hydroxy-5-dea"/>
    <property type="match status" value="1"/>
</dbReference>
<dbReference type="HAMAP" id="MF_00993">
    <property type="entry name" value="MqnE"/>
    <property type="match status" value="1"/>
</dbReference>